<evidence type="ECO:0000256" key="2">
    <source>
        <dbReference type="ARBA" id="ARBA00022679"/>
    </source>
</evidence>
<evidence type="ECO:0000259" key="5">
    <source>
        <dbReference type="Pfam" id="PF17836"/>
    </source>
</evidence>
<evidence type="ECO:0000256" key="4">
    <source>
        <dbReference type="ARBA" id="ARBA00023315"/>
    </source>
</evidence>
<feature type="domain" description="PglD N-terminal" evidence="5">
    <location>
        <begin position="6"/>
        <end position="77"/>
    </location>
</feature>
<dbReference type="InterPro" id="IPR020019">
    <property type="entry name" value="AcTrfase_PglD-like"/>
</dbReference>
<comment type="caution">
    <text evidence="6">The sequence shown here is derived from an EMBL/GenBank/DDBJ whole genome shotgun (WGS) entry which is preliminary data.</text>
</comment>
<organism evidence="6 7">
    <name type="scientific">Salegentibacter maritimus</name>
    <dbReference type="NCBI Taxonomy" id="2794347"/>
    <lineage>
        <taxon>Bacteria</taxon>
        <taxon>Pseudomonadati</taxon>
        <taxon>Bacteroidota</taxon>
        <taxon>Flavobacteriia</taxon>
        <taxon>Flavobacteriales</taxon>
        <taxon>Flavobacteriaceae</taxon>
        <taxon>Salegentibacter</taxon>
    </lineage>
</organism>
<dbReference type="InterPro" id="IPR001451">
    <property type="entry name" value="Hexapep"/>
</dbReference>
<dbReference type="EMBL" id="JAEHNY010000005">
    <property type="protein sequence ID" value="MBI6119763.1"/>
    <property type="molecule type" value="Genomic_DNA"/>
</dbReference>
<dbReference type="RefSeq" id="WP_198638319.1">
    <property type="nucleotide sequence ID" value="NZ_JAEHNY010000005.1"/>
</dbReference>
<dbReference type="Gene3D" id="3.40.50.20">
    <property type="match status" value="1"/>
</dbReference>
<dbReference type="PROSITE" id="PS00101">
    <property type="entry name" value="HEXAPEP_TRANSFERASES"/>
    <property type="match status" value="1"/>
</dbReference>
<dbReference type="SUPFAM" id="SSF51161">
    <property type="entry name" value="Trimeric LpxA-like enzymes"/>
    <property type="match status" value="1"/>
</dbReference>
<dbReference type="CDD" id="cd03360">
    <property type="entry name" value="LbH_AT_putative"/>
    <property type="match status" value="1"/>
</dbReference>
<dbReference type="Proteomes" id="UP000635665">
    <property type="component" value="Unassembled WGS sequence"/>
</dbReference>
<keyword evidence="4" id="KW-0012">Acyltransferase</keyword>
<dbReference type="Pfam" id="PF17836">
    <property type="entry name" value="PglD_N"/>
    <property type="match status" value="1"/>
</dbReference>
<evidence type="ECO:0000313" key="7">
    <source>
        <dbReference type="Proteomes" id="UP000635665"/>
    </source>
</evidence>
<dbReference type="NCBIfam" id="TIGR03570">
    <property type="entry name" value="NeuD_NnaD"/>
    <property type="match status" value="1"/>
</dbReference>
<dbReference type="InterPro" id="IPR018357">
    <property type="entry name" value="Hexapep_transf_CS"/>
</dbReference>
<accession>A0ABS0TIE4</accession>
<gene>
    <name evidence="6" type="ORF">I6U50_06980</name>
</gene>
<dbReference type="InterPro" id="IPR011004">
    <property type="entry name" value="Trimer_LpxA-like_sf"/>
</dbReference>
<keyword evidence="7" id="KW-1185">Reference proteome</keyword>
<dbReference type="InterPro" id="IPR050179">
    <property type="entry name" value="Trans_hexapeptide_repeat"/>
</dbReference>
<comment type="similarity">
    <text evidence="1">Belongs to the transferase hexapeptide repeat family.</text>
</comment>
<dbReference type="PANTHER" id="PTHR43300:SF7">
    <property type="entry name" value="UDP-N-ACETYLBACILLOSAMINE N-ACETYLTRANSFERASE"/>
    <property type="match status" value="1"/>
</dbReference>
<dbReference type="PANTHER" id="PTHR43300">
    <property type="entry name" value="ACETYLTRANSFERASE"/>
    <property type="match status" value="1"/>
</dbReference>
<name>A0ABS0TIE4_9FLAO</name>
<sequence>MLDKEVVLVGYSGHGLVVAEAAKLTGLNITEYTETKKVSLNPFKLEYLGFERDEEFEAWTTDKQYVLGIGDNHIRQKAGNFIISKNRKVLNVIHPSASLSEHVQTGIGNFIARNAAINPLVSLGDFCIINTGAIVEHECTIGNAVHIAPGAVLAGNVSVGNGTFIGANVVIKQGVKIGENVVVGAGTVVLNDVADNKTIVGNPGKEKL</sequence>
<dbReference type="Pfam" id="PF00132">
    <property type="entry name" value="Hexapep"/>
    <property type="match status" value="2"/>
</dbReference>
<evidence type="ECO:0000256" key="1">
    <source>
        <dbReference type="ARBA" id="ARBA00007274"/>
    </source>
</evidence>
<dbReference type="Gene3D" id="2.160.10.10">
    <property type="entry name" value="Hexapeptide repeat proteins"/>
    <property type="match status" value="1"/>
</dbReference>
<evidence type="ECO:0000313" key="6">
    <source>
        <dbReference type="EMBL" id="MBI6119763.1"/>
    </source>
</evidence>
<keyword evidence="3" id="KW-0677">Repeat</keyword>
<proteinExistence type="inferred from homology"/>
<evidence type="ECO:0000256" key="3">
    <source>
        <dbReference type="ARBA" id="ARBA00022737"/>
    </source>
</evidence>
<protein>
    <submittedName>
        <fullName evidence="6">Acetyltransferase</fullName>
    </submittedName>
</protein>
<dbReference type="InterPro" id="IPR041561">
    <property type="entry name" value="PglD_N"/>
</dbReference>
<keyword evidence="2" id="KW-0808">Transferase</keyword>
<reference evidence="6 7" key="1">
    <citation type="submission" date="2020-12" db="EMBL/GenBank/DDBJ databases">
        <title>Salegentibacter orientalis sp. nov., isolated from costal sediment.</title>
        <authorList>
            <person name="Lian F.-B."/>
        </authorList>
    </citation>
    <scope>NUCLEOTIDE SEQUENCE [LARGE SCALE GENOMIC DNA]</scope>
    <source>
        <strain evidence="6 7">F60176</strain>
    </source>
</reference>